<accession>A0ACB9BSQ1</accession>
<organism evidence="1 2">
    <name type="scientific">Smallanthus sonchifolius</name>
    <dbReference type="NCBI Taxonomy" id="185202"/>
    <lineage>
        <taxon>Eukaryota</taxon>
        <taxon>Viridiplantae</taxon>
        <taxon>Streptophyta</taxon>
        <taxon>Embryophyta</taxon>
        <taxon>Tracheophyta</taxon>
        <taxon>Spermatophyta</taxon>
        <taxon>Magnoliopsida</taxon>
        <taxon>eudicotyledons</taxon>
        <taxon>Gunneridae</taxon>
        <taxon>Pentapetalae</taxon>
        <taxon>asterids</taxon>
        <taxon>campanulids</taxon>
        <taxon>Asterales</taxon>
        <taxon>Asteraceae</taxon>
        <taxon>Asteroideae</taxon>
        <taxon>Heliantheae alliance</taxon>
        <taxon>Millerieae</taxon>
        <taxon>Smallanthus</taxon>
    </lineage>
</organism>
<reference evidence="2" key="1">
    <citation type="journal article" date="2022" name="Mol. Ecol. Resour.">
        <title>The genomes of chicory, endive, great burdock and yacon provide insights into Asteraceae palaeo-polyploidization history and plant inulin production.</title>
        <authorList>
            <person name="Fan W."/>
            <person name="Wang S."/>
            <person name="Wang H."/>
            <person name="Wang A."/>
            <person name="Jiang F."/>
            <person name="Liu H."/>
            <person name="Zhao H."/>
            <person name="Xu D."/>
            <person name="Zhang Y."/>
        </authorList>
    </citation>
    <scope>NUCLEOTIDE SEQUENCE [LARGE SCALE GENOMIC DNA]</scope>
    <source>
        <strain evidence="2">cv. Yunnan</strain>
    </source>
</reference>
<name>A0ACB9BSQ1_9ASTR</name>
<proteinExistence type="predicted"/>
<protein>
    <submittedName>
        <fullName evidence="1">Uncharacterized protein</fullName>
    </submittedName>
</protein>
<keyword evidence="2" id="KW-1185">Reference proteome</keyword>
<sequence length="67" mass="7533">MDAVVARVYHIVDVHTLLVLRVEYEVLTERNMKSMLPDVLGNTEVGDRFPKSGLSKVECDEFSVPLA</sequence>
<gene>
    <name evidence="1" type="ORF">L1987_64794</name>
</gene>
<dbReference type="Proteomes" id="UP001056120">
    <property type="component" value="Linkage Group LG22"/>
</dbReference>
<evidence type="ECO:0000313" key="2">
    <source>
        <dbReference type="Proteomes" id="UP001056120"/>
    </source>
</evidence>
<reference evidence="1 2" key="2">
    <citation type="journal article" date="2022" name="Mol. Ecol. Resour.">
        <title>The genomes of chicory, endive, great burdock and yacon provide insights into Asteraceae paleo-polyploidization history and plant inulin production.</title>
        <authorList>
            <person name="Fan W."/>
            <person name="Wang S."/>
            <person name="Wang H."/>
            <person name="Wang A."/>
            <person name="Jiang F."/>
            <person name="Liu H."/>
            <person name="Zhao H."/>
            <person name="Xu D."/>
            <person name="Zhang Y."/>
        </authorList>
    </citation>
    <scope>NUCLEOTIDE SEQUENCE [LARGE SCALE GENOMIC DNA]</scope>
    <source>
        <strain evidence="2">cv. Yunnan</strain>
        <tissue evidence="1">Leaves</tissue>
    </source>
</reference>
<evidence type="ECO:0000313" key="1">
    <source>
        <dbReference type="EMBL" id="KAI3725022.1"/>
    </source>
</evidence>
<comment type="caution">
    <text evidence="1">The sequence shown here is derived from an EMBL/GenBank/DDBJ whole genome shotgun (WGS) entry which is preliminary data.</text>
</comment>
<dbReference type="EMBL" id="CM042039">
    <property type="protein sequence ID" value="KAI3725022.1"/>
    <property type="molecule type" value="Genomic_DNA"/>
</dbReference>